<dbReference type="PATRIC" id="fig|380242.3.peg.365"/>
<gene>
    <name evidence="4" type="ORF">BROFUL_00301</name>
</gene>
<proteinExistence type="inferred from homology"/>
<feature type="region of interest" description="Disordered" evidence="2">
    <location>
        <begin position="360"/>
        <end position="407"/>
    </location>
</feature>
<dbReference type="Pfam" id="PF07676">
    <property type="entry name" value="PD40"/>
    <property type="match status" value="4"/>
</dbReference>
<dbReference type="PROSITE" id="PS50106">
    <property type="entry name" value="PDZ"/>
    <property type="match status" value="1"/>
</dbReference>
<name>A0A0M2V1D5_9BACT</name>
<feature type="compositionally biased region" description="Basic and acidic residues" evidence="2">
    <location>
        <begin position="387"/>
        <end position="407"/>
    </location>
</feature>
<reference evidence="4 5" key="1">
    <citation type="journal article" date="2013" name="BMC Microbiol.">
        <title>Identification of the type II cytochrome c maturation pathway in anammox bacteria by comparative genomics.</title>
        <authorList>
            <person name="Ferousi C."/>
            <person name="Speth D.R."/>
            <person name="Reimann J."/>
            <person name="Op den Camp H.J."/>
            <person name="Allen J.W."/>
            <person name="Keltjens J.T."/>
            <person name="Jetten M.S."/>
        </authorList>
    </citation>
    <scope>NUCLEOTIDE SEQUENCE [LARGE SCALE GENOMIC DNA]</scope>
    <source>
        <strain evidence="4">RU1</strain>
    </source>
</reference>
<dbReference type="Pfam" id="PF02225">
    <property type="entry name" value="PA"/>
    <property type="match status" value="1"/>
</dbReference>
<dbReference type="Proteomes" id="UP000034954">
    <property type="component" value="Unassembled WGS sequence"/>
</dbReference>
<dbReference type="Gene3D" id="2.30.42.10">
    <property type="match status" value="1"/>
</dbReference>
<organism evidence="4 5">
    <name type="scientific">Candidatus Brocadia fulgida</name>
    <dbReference type="NCBI Taxonomy" id="380242"/>
    <lineage>
        <taxon>Bacteria</taxon>
        <taxon>Pseudomonadati</taxon>
        <taxon>Planctomycetota</taxon>
        <taxon>Candidatus Brocadiia</taxon>
        <taxon>Candidatus Brocadiales</taxon>
        <taxon>Candidatus Brocadiaceae</taxon>
        <taxon>Candidatus Brocadia</taxon>
    </lineage>
</organism>
<dbReference type="InterPro" id="IPR036034">
    <property type="entry name" value="PDZ_sf"/>
</dbReference>
<dbReference type="InterPro" id="IPR003137">
    <property type="entry name" value="PA_domain"/>
</dbReference>
<evidence type="ECO:0000313" key="4">
    <source>
        <dbReference type="EMBL" id="KKO20966.1"/>
    </source>
</evidence>
<evidence type="ECO:0000259" key="3">
    <source>
        <dbReference type="PROSITE" id="PS50106"/>
    </source>
</evidence>
<keyword evidence="5" id="KW-1185">Reference proteome</keyword>
<dbReference type="PANTHER" id="PTHR36842">
    <property type="entry name" value="PROTEIN TOLB HOMOLOG"/>
    <property type="match status" value="1"/>
</dbReference>
<evidence type="ECO:0000256" key="2">
    <source>
        <dbReference type="SAM" id="MobiDB-lite"/>
    </source>
</evidence>
<dbReference type="SUPFAM" id="SSF50156">
    <property type="entry name" value="PDZ domain-like"/>
    <property type="match status" value="1"/>
</dbReference>
<dbReference type="InterPro" id="IPR011042">
    <property type="entry name" value="6-blade_b-propeller_TolB-like"/>
</dbReference>
<dbReference type="InterPro" id="IPR007484">
    <property type="entry name" value="Peptidase_M28"/>
</dbReference>
<dbReference type="SUPFAM" id="SSF52025">
    <property type="entry name" value="PA domain"/>
    <property type="match status" value="1"/>
</dbReference>
<dbReference type="InterPro" id="IPR011659">
    <property type="entry name" value="WD40"/>
</dbReference>
<dbReference type="Gene3D" id="3.50.30.30">
    <property type="match status" value="1"/>
</dbReference>
<dbReference type="Gene3D" id="2.120.10.30">
    <property type="entry name" value="TolB, C-terminal domain"/>
    <property type="match status" value="3"/>
</dbReference>
<evidence type="ECO:0000313" key="5">
    <source>
        <dbReference type="Proteomes" id="UP000034954"/>
    </source>
</evidence>
<dbReference type="SUPFAM" id="SSF53187">
    <property type="entry name" value="Zn-dependent exopeptidases"/>
    <property type="match status" value="1"/>
</dbReference>
<dbReference type="Pfam" id="PF04389">
    <property type="entry name" value="Peptidase_M28"/>
    <property type="match status" value="1"/>
</dbReference>
<feature type="domain" description="PDZ" evidence="3">
    <location>
        <begin position="925"/>
        <end position="983"/>
    </location>
</feature>
<evidence type="ECO:0000256" key="1">
    <source>
        <dbReference type="ARBA" id="ARBA00009820"/>
    </source>
</evidence>
<dbReference type="EMBL" id="LAQJ01000035">
    <property type="protein sequence ID" value="KKO20966.1"/>
    <property type="molecule type" value="Genomic_DNA"/>
</dbReference>
<protein>
    <submittedName>
        <fullName evidence="4">Peptidase</fullName>
    </submittedName>
</protein>
<sequence length="996" mass="110159">MIFGLMLVMCFDSGVAHDNRTEKGEGQFLTNIRQLTIQGKSAGEGYFSQDGKFLIFQSERDPENPFYQIYMMNLESGDTHRVSSGVGKTTCSFFRANSDEVLFASTHLDPDAKAKQQAEIEFRASGKKRRFTWDYDAHYDIFSTKRDGSALQRLTTAIGYDAEGAYSPDGSKIVFCSLRDAYPTEKLSPENQKRMETNPGYFGDIYLMNADGSDQKRLTTRDGYDGGPFFSPDGERIIWRHFSEDGMLADIYTMKLDGSDVRRLTDFGSMSWAPYYHPSGEYVIFHSNKQGFTNCELFLVDTRGEKEPVRVTFTDRFDGLPVFSPDGKLLAWTSGRTANGDSQLFLADWNHEAAREALKLSGSRPGPQTTETPFSPDMMKQGVGTDPARKQPETGRNETHRFSPEITPDDLRAQVHYLASDELEGRMTGSRGTQMAAHFIAGYFNEIGLKPLGDKGSYFQEFPFVSGSRYIPEQNSLHLIKEGKGTETVSFEVEKDFLPLAFSANGKVEGQVVFAGYGLSVSGNERNRYDSYAGIDVKDKIVLVLHHVPEKVDMKRHLELSRHAGLRYKAMLARERGAKALLIVQGPKSSESGKLIPLSGDKASADSGISVVSISDKVADALFAGSGRNLEAVQAELDVENQQSEGSFPLPLVRVKIAMAVEQIKGADRNVLGFLPPGEGSDSAECIIVGAHYDHIGYGGVDSLAHKGEEGQIHNGADDNASGVSIVLELASSLAEERNKNPKAFKRGIVFALWSGEELGCLGSSYFAAHPKVPLKNVIAYMNFDMVGRLRDNNLIVEGTGSSSAWSRLIEKANVKAGFQLKLLHDPYQPSDVASFYPKGIPVIHFFTGAHEDYNRPTDDPVTLNYDGMARIAGFSRSLLVDLVQQAERPAYVQVRQQEGQRTENVTRRTSWGTIPDFTVEIKEGIKINTVKKDEPADKAGMKDGDIIVEIAGNKITNLYDYNYLMDIAGFGKPVEVIVLRNGKREKLTIVPVARK</sequence>
<comment type="caution">
    <text evidence="4">The sequence shown here is derived from an EMBL/GenBank/DDBJ whole genome shotgun (WGS) entry which is preliminary data.</text>
</comment>
<dbReference type="AlphaFoldDB" id="A0A0M2V1D5"/>
<dbReference type="InterPro" id="IPR001478">
    <property type="entry name" value="PDZ"/>
</dbReference>
<dbReference type="SUPFAM" id="SSF82171">
    <property type="entry name" value="DPP6 N-terminal domain-like"/>
    <property type="match status" value="1"/>
</dbReference>
<dbReference type="InterPro" id="IPR046450">
    <property type="entry name" value="PA_dom_sf"/>
</dbReference>
<comment type="similarity">
    <text evidence="1">Belongs to the TolB family.</text>
</comment>
<dbReference type="Pfam" id="PF13180">
    <property type="entry name" value="PDZ_2"/>
    <property type="match status" value="1"/>
</dbReference>
<dbReference type="Gene3D" id="3.40.630.10">
    <property type="entry name" value="Zn peptidases"/>
    <property type="match status" value="2"/>
</dbReference>
<accession>A0A0M2V1D5</accession>
<dbReference type="SMART" id="SM00228">
    <property type="entry name" value="PDZ"/>
    <property type="match status" value="1"/>
</dbReference>
<dbReference type="PANTHER" id="PTHR36842:SF1">
    <property type="entry name" value="PROTEIN TOLB"/>
    <property type="match status" value="1"/>
</dbReference>